<dbReference type="Pfam" id="PF02321">
    <property type="entry name" value="OEP"/>
    <property type="match status" value="2"/>
</dbReference>
<accession>A0A1H9Y509</accession>
<dbReference type="InterPro" id="IPR010130">
    <property type="entry name" value="T1SS_OMP_TolC"/>
</dbReference>
<dbReference type="InterPro" id="IPR003423">
    <property type="entry name" value="OMP_efflux"/>
</dbReference>
<dbReference type="SUPFAM" id="SSF56954">
    <property type="entry name" value="Outer membrane efflux proteins (OEP)"/>
    <property type="match status" value="1"/>
</dbReference>
<dbReference type="PANTHER" id="PTHR30026:SF20">
    <property type="entry name" value="OUTER MEMBRANE PROTEIN TOLC"/>
    <property type="match status" value="1"/>
</dbReference>
<evidence type="ECO:0000256" key="3">
    <source>
        <dbReference type="ARBA" id="ARBA00022448"/>
    </source>
</evidence>
<evidence type="ECO:0000313" key="9">
    <source>
        <dbReference type="Proteomes" id="UP000183339"/>
    </source>
</evidence>
<evidence type="ECO:0000256" key="5">
    <source>
        <dbReference type="ARBA" id="ARBA00022692"/>
    </source>
</evidence>
<dbReference type="GO" id="GO:1990281">
    <property type="term" value="C:efflux pump complex"/>
    <property type="evidence" value="ECO:0007669"/>
    <property type="project" value="TreeGrafter"/>
</dbReference>
<comment type="subcellular location">
    <subcellularLocation>
        <location evidence="1">Cell outer membrane</location>
    </subcellularLocation>
</comment>
<dbReference type="GO" id="GO:0009279">
    <property type="term" value="C:cell outer membrane"/>
    <property type="evidence" value="ECO:0007669"/>
    <property type="project" value="UniProtKB-SubCell"/>
</dbReference>
<keyword evidence="6" id="KW-0472">Membrane</keyword>
<evidence type="ECO:0000256" key="7">
    <source>
        <dbReference type="ARBA" id="ARBA00023237"/>
    </source>
</evidence>
<keyword evidence="5" id="KW-0812">Transmembrane</keyword>
<sequence length="480" mass="53109">MFLSRSAKQSGIKSKIAPYVHAVLFIGVLSTPLQAADMMDIYHEALENDAQFRGARFTHQAAQEKLPQGRAGLLPTVTLAGVRRRQWIDIERIGGTGTATGTGVAVRPSEVVIDNQSLTITATQPIYRKENFAIYEQSKLQVAQADSEFIMAAQDLILRVAQAYLDILLAEVNVEVAEAQKKAISEQLAQAKRNFEVGTSTIVDTHEAQARFDLTAALEIGALNELEVRKRTLEQIIGRIPEDLAHPTETPSDLLTLKYPRMQDWISVAEQNNLALKVQEAVYEIAKKDVERAQAGHYPTLDLVAIYSDQKGVGGTITGRPIDLTSKEIGVQLSFPLFQGFAVQSRVREAVAIQEKVLQDLNNTRRNSVLQVSQQYLNVTNGIAQVTALKQALVSSQSQVDSTKLGQEVGVRTEVDVLNAQQLYYSARRDLAQARYNFLMSRLRLKAEAGELDEEDLKEVNDVLFRPQFPGPLQPPLAAH</sequence>
<comment type="similarity">
    <text evidence="2">Belongs to the outer membrane factor (OMF) (TC 1.B.17) family.</text>
</comment>
<dbReference type="GO" id="GO:0015562">
    <property type="term" value="F:efflux transmembrane transporter activity"/>
    <property type="evidence" value="ECO:0007669"/>
    <property type="project" value="InterPro"/>
</dbReference>
<evidence type="ECO:0000256" key="2">
    <source>
        <dbReference type="ARBA" id="ARBA00007613"/>
    </source>
</evidence>
<dbReference type="PANTHER" id="PTHR30026">
    <property type="entry name" value="OUTER MEMBRANE PROTEIN TOLC"/>
    <property type="match status" value="1"/>
</dbReference>
<evidence type="ECO:0000256" key="1">
    <source>
        <dbReference type="ARBA" id="ARBA00004442"/>
    </source>
</evidence>
<keyword evidence="4" id="KW-1134">Transmembrane beta strand</keyword>
<dbReference type="NCBIfam" id="TIGR01844">
    <property type="entry name" value="type_I_sec_TolC"/>
    <property type="match status" value="1"/>
</dbReference>
<dbReference type="AlphaFoldDB" id="A0A1H9Y509"/>
<dbReference type="GO" id="GO:0015288">
    <property type="term" value="F:porin activity"/>
    <property type="evidence" value="ECO:0007669"/>
    <property type="project" value="TreeGrafter"/>
</dbReference>
<dbReference type="EMBL" id="FOHI01000001">
    <property type="protein sequence ID" value="SES63848.1"/>
    <property type="molecule type" value="Genomic_DNA"/>
</dbReference>
<evidence type="ECO:0000256" key="6">
    <source>
        <dbReference type="ARBA" id="ARBA00023136"/>
    </source>
</evidence>
<proteinExistence type="inferred from homology"/>
<dbReference type="Gene3D" id="1.20.1600.10">
    <property type="entry name" value="Outer membrane efflux proteins (OEP)"/>
    <property type="match status" value="1"/>
</dbReference>
<keyword evidence="7" id="KW-0998">Cell outer membrane</keyword>
<protein>
    <submittedName>
        <fullName evidence="8">Outer membrane protein</fullName>
    </submittedName>
</protein>
<evidence type="ECO:0000313" key="8">
    <source>
        <dbReference type="EMBL" id="SES63848.1"/>
    </source>
</evidence>
<reference evidence="8 9" key="1">
    <citation type="submission" date="2016-10" db="EMBL/GenBank/DDBJ databases">
        <authorList>
            <person name="de Groot N.N."/>
        </authorList>
    </citation>
    <scope>NUCLEOTIDE SEQUENCE [LARGE SCALE GENOMIC DNA]</scope>
    <source>
        <strain evidence="8 9">Nl7</strain>
    </source>
</reference>
<keyword evidence="3" id="KW-0813">Transport</keyword>
<dbReference type="Proteomes" id="UP000183339">
    <property type="component" value="Unassembled WGS sequence"/>
</dbReference>
<dbReference type="OrthoDB" id="9813458at2"/>
<gene>
    <name evidence="8" type="ORF">SAMN05216412_10143</name>
</gene>
<evidence type="ECO:0000256" key="4">
    <source>
        <dbReference type="ARBA" id="ARBA00022452"/>
    </source>
</evidence>
<organism evidence="8 9">
    <name type="scientific">Nitrosospira multiformis</name>
    <dbReference type="NCBI Taxonomy" id="1231"/>
    <lineage>
        <taxon>Bacteria</taxon>
        <taxon>Pseudomonadati</taxon>
        <taxon>Pseudomonadota</taxon>
        <taxon>Betaproteobacteria</taxon>
        <taxon>Nitrosomonadales</taxon>
        <taxon>Nitrosomonadaceae</taxon>
        <taxon>Nitrosospira</taxon>
    </lineage>
</organism>
<dbReference type="RefSeq" id="WP_143049048.1">
    <property type="nucleotide sequence ID" value="NZ_FOHI01000001.1"/>
</dbReference>
<dbReference type="InterPro" id="IPR051906">
    <property type="entry name" value="TolC-like"/>
</dbReference>
<name>A0A1H9Y509_9PROT</name>